<evidence type="ECO:0000313" key="3">
    <source>
        <dbReference type="Proteomes" id="UP000316096"/>
    </source>
</evidence>
<keyword evidence="3" id="KW-1185">Reference proteome</keyword>
<feature type="compositionally biased region" description="Low complexity" evidence="1">
    <location>
        <begin position="157"/>
        <end position="166"/>
    </location>
</feature>
<evidence type="ECO:0000256" key="1">
    <source>
        <dbReference type="SAM" id="MobiDB-lite"/>
    </source>
</evidence>
<evidence type="ECO:0000313" key="2">
    <source>
        <dbReference type="EMBL" id="TQL96398.1"/>
    </source>
</evidence>
<dbReference type="EMBL" id="VFOZ01000001">
    <property type="protein sequence ID" value="TQL96398.1"/>
    <property type="molecule type" value="Genomic_DNA"/>
</dbReference>
<gene>
    <name evidence="2" type="ORF">FB559_1925</name>
</gene>
<feature type="region of interest" description="Disordered" evidence="1">
    <location>
        <begin position="113"/>
        <end position="227"/>
    </location>
</feature>
<organism evidence="2 3">
    <name type="scientific">Actinoallomurus bryophytorum</name>
    <dbReference type="NCBI Taxonomy" id="1490222"/>
    <lineage>
        <taxon>Bacteria</taxon>
        <taxon>Bacillati</taxon>
        <taxon>Actinomycetota</taxon>
        <taxon>Actinomycetes</taxon>
        <taxon>Streptosporangiales</taxon>
        <taxon>Thermomonosporaceae</taxon>
        <taxon>Actinoallomurus</taxon>
    </lineage>
</organism>
<sequence>MSGDRHRLFWLRCGAGGGPVGVGWRGDPMQGTATCHVHLGPVLRVMGDTGDMSVSDARGRRAGQPAVMRMGTRTVEQVVLGARRSGRLTRDRDRGAVRLGQKTVRVVLDDLPGMRPCVSTASTAGTTCRPQPSGTFSPTRTTGNSDWGTAPPPDAAPPTRVAAPPTATDPPPPTRRRRRDHPDHTADGPRPQRDGGREGRRRDKPAVSTRTSSRSTNRSRAPACRRGLQAEASFWGVSLEVPGRRVAS</sequence>
<feature type="compositionally biased region" description="Low complexity" evidence="1">
    <location>
        <begin position="208"/>
        <end position="220"/>
    </location>
</feature>
<feature type="compositionally biased region" description="Polar residues" evidence="1">
    <location>
        <begin position="119"/>
        <end position="147"/>
    </location>
</feature>
<protein>
    <submittedName>
        <fullName evidence="2">Uncharacterized protein</fullName>
    </submittedName>
</protein>
<proteinExistence type="predicted"/>
<reference evidence="2 3" key="1">
    <citation type="submission" date="2019-06" db="EMBL/GenBank/DDBJ databases">
        <title>Sequencing the genomes of 1000 actinobacteria strains.</title>
        <authorList>
            <person name="Klenk H.-P."/>
        </authorList>
    </citation>
    <scope>NUCLEOTIDE SEQUENCE [LARGE SCALE GENOMIC DNA]</scope>
    <source>
        <strain evidence="2 3">DSM 102200</strain>
    </source>
</reference>
<feature type="compositionally biased region" description="Basic and acidic residues" evidence="1">
    <location>
        <begin position="180"/>
        <end position="205"/>
    </location>
</feature>
<dbReference type="Proteomes" id="UP000316096">
    <property type="component" value="Unassembled WGS sequence"/>
</dbReference>
<accession>A0A543CH45</accession>
<dbReference type="AlphaFoldDB" id="A0A543CH45"/>
<comment type="caution">
    <text evidence="2">The sequence shown here is derived from an EMBL/GenBank/DDBJ whole genome shotgun (WGS) entry which is preliminary data.</text>
</comment>
<name>A0A543CH45_9ACTN</name>